<dbReference type="Proteomes" id="UP000235162">
    <property type="component" value="Unassembled WGS sequence"/>
</dbReference>
<dbReference type="Pfam" id="PF00743">
    <property type="entry name" value="FMO-like"/>
    <property type="match status" value="1"/>
</dbReference>
<organism evidence="4 5">
    <name type="scientific">Halioglobus japonicus</name>
    <dbReference type="NCBI Taxonomy" id="930805"/>
    <lineage>
        <taxon>Bacteria</taxon>
        <taxon>Pseudomonadati</taxon>
        <taxon>Pseudomonadota</taxon>
        <taxon>Gammaproteobacteria</taxon>
        <taxon>Cellvibrionales</taxon>
        <taxon>Halieaceae</taxon>
        <taxon>Halioglobus</taxon>
    </lineage>
</organism>
<accession>A0AAP8MC20</accession>
<dbReference type="PANTHER" id="PTHR42877">
    <property type="entry name" value="L-ORNITHINE N(5)-MONOOXYGENASE-RELATED"/>
    <property type="match status" value="1"/>
</dbReference>
<keyword evidence="3" id="KW-0560">Oxidoreductase</keyword>
<dbReference type="SUPFAM" id="SSF51905">
    <property type="entry name" value="FAD/NAD(P)-binding domain"/>
    <property type="match status" value="2"/>
</dbReference>
<keyword evidence="1" id="KW-0285">Flavoprotein</keyword>
<sequence length="641" mass="71669">MDWNVDLNKISDAQLQAALAVANIPALMATMTHLTNDCSHLRGDIQPLVIPLAEEEDGLTEAARQTARLLAFDILRAYRDRGCPELVTPSDAIIEKAMHYTTGHTIPDEQLPLMREELNLFGEDRRRVHIPATSVPDGYRVLIIGAGMSGILAAIRLQEAGIDYLIVDKNPAFGGTWYENTYPGCQVDSANHLYNYLFAPNPEWPAHFSSQASLLQYFQNVVSTFGLSARARLATRVDSLAYDEHCHGWKATLVGNDGLEHEEQFNSVISAVGQLNKPAMPDIPGIDSFQGTSFHSARWEHQHDLTGKHVAVIGTGCSATQFIPEIAESTGELLVFQRTPNWLLPMENYHEPMEPGLLWCLRNIPFYDRWYRFFLFRARAMDGPLPFLYSEPGWAGEPQSVGSANAMLREGMEAYIREQAGDDTALADALVPDYPPGGKRPILDDGTWISTLKRDDVTLVTEGIEAVTPEGIRTNDGTVHACDVIIYGTGFNAHDFLSTLDVKGKEGCDLHQRWNGDARAYKSVTIPEFPNLYLLYGPNSNIVVGASIVFFSECEMRYIMGCLKMQFEQGLASLEVRPERFQQYNQWVDELNLQRAWGSQSVGSWYKNATGRVSQNWPGTHFQWWEQTRGPSADDFVVTKA</sequence>
<dbReference type="EMBL" id="PKUR01000004">
    <property type="protein sequence ID" value="PLW85030.1"/>
    <property type="molecule type" value="Genomic_DNA"/>
</dbReference>
<dbReference type="RefSeq" id="WP_084197889.1">
    <property type="nucleotide sequence ID" value="NZ_BMYL01000004.1"/>
</dbReference>
<dbReference type="PANTHER" id="PTHR42877:SF4">
    <property type="entry name" value="FAD_NAD(P)-BINDING DOMAIN-CONTAINING PROTEIN-RELATED"/>
    <property type="match status" value="1"/>
</dbReference>
<dbReference type="GO" id="GO:0050661">
    <property type="term" value="F:NADP binding"/>
    <property type="evidence" value="ECO:0007669"/>
    <property type="project" value="InterPro"/>
</dbReference>
<reference evidence="4 5" key="1">
    <citation type="submission" date="2018-01" db="EMBL/GenBank/DDBJ databases">
        <title>The draft genome sequence of Halioglobus japonicus S1-36.</title>
        <authorList>
            <person name="Du Z.-J."/>
            <person name="Shi M.-J."/>
        </authorList>
    </citation>
    <scope>NUCLEOTIDE SEQUENCE [LARGE SCALE GENOMIC DNA]</scope>
    <source>
        <strain evidence="4 5">S1-36</strain>
    </source>
</reference>
<evidence type="ECO:0000313" key="5">
    <source>
        <dbReference type="Proteomes" id="UP000235162"/>
    </source>
</evidence>
<dbReference type="GO" id="GO:0050660">
    <property type="term" value="F:flavin adenine dinucleotide binding"/>
    <property type="evidence" value="ECO:0007669"/>
    <property type="project" value="InterPro"/>
</dbReference>
<keyword evidence="2" id="KW-0274">FAD</keyword>
<comment type="caution">
    <text evidence="4">The sequence shown here is derived from an EMBL/GenBank/DDBJ whole genome shotgun (WGS) entry which is preliminary data.</text>
</comment>
<dbReference type="AlphaFoldDB" id="A0AAP8MC20"/>
<protein>
    <submittedName>
        <fullName evidence="4">NAD(P)/FAD-dependent oxidoreductase</fullName>
    </submittedName>
</protein>
<dbReference type="InterPro" id="IPR051209">
    <property type="entry name" value="FAD-bind_Monooxygenase_sf"/>
</dbReference>
<gene>
    <name evidence="4" type="ORF">C0029_15975</name>
</gene>
<keyword evidence="5" id="KW-1185">Reference proteome</keyword>
<dbReference type="GO" id="GO:0004499">
    <property type="term" value="F:N,N-dimethylaniline monooxygenase activity"/>
    <property type="evidence" value="ECO:0007669"/>
    <property type="project" value="InterPro"/>
</dbReference>
<evidence type="ECO:0000313" key="4">
    <source>
        <dbReference type="EMBL" id="PLW85030.1"/>
    </source>
</evidence>
<evidence type="ECO:0000256" key="2">
    <source>
        <dbReference type="ARBA" id="ARBA00022827"/>
    </source>
</evidence>
<dbReference type="Gene3D" id="3.50.50.60">
    <property type="entry name" value="FAD/NAD(P)-binding domain"/>
    <property type="match status" value="2"/>
</dbReference>
<name>A0AAP8MC20_9GAMM</name>
<dbReference type="KEGG" id="hja:BST95_01710"/>
<proteinExistence type="predicted"/>
<dbReference type="InterPro" id="IPR020946">
    <property type="entry name" value="Flavin_mOase-like"/>
</dbReference>
<evidence type="ECO:0000256" key="1">
    <source>
        <dbReference type="ARBA" id="ARBA00022630"/>
    </source>
</evidence>
<evidence type="ECO:0000256" key="3">
    <source>
        <dbReference type="ARBA" id="ARBA00023002"/>
    </source>
</evidence>
<dbReference type="InterPro" id="IPR036188">
    <property type="entry name" value="FAD/NAD-bd_sf"/>
</dbReference>